<evidence type="ECO:0000259" key="2">
    <source>
        <dbReference type="Pfam" id="PF00892"/>
    </source>
</evidence>
<evidence type="ECO:0000313" key="4">
    <source>
        <dbReference type="Proteomes" id="UP000188388"/>
    </source>
</evidence>
<dbReference type="PANTHER" id="PTHR22911:SF135">
    <property type="entry name" value="BLR4310 PROTEIN"/>
    <property type="match status" value="1"/>
</dbReference>
<dbReference type="Proteomes" id="UP000188388">
    <property type="component" value="Unassembled WGS sequence"/>
</dbReference>
<proteinExistence type="predicted"/>
<feature type="transmembrane region" description="Helical" evidence="1">
    <location>
        <begin position="130"/>
        <end position="148"/>
    </location>
</feature>
<feature type="domain" description="EamA" evidence="2">
    <location>
        <begin position="63"/>
        <end position="196"/>
    </location>
</feature>
<feature type="transmembrane region" description="Helical" evidence="1">
    <location>
        <begin position="264"/>
        <end position="283"/>
    </location>
</feature>
<keyword evidence="1" id="KW-0472">Membrane</keyword>
<dbReference type="GO" id="GO:0016020">
    <property type="term" value="C:membrane"/>
    <property type="evidence" value="ECO:0007669"/>
    <property type="project" value="InterPro"/>
</dbReference>
<accession>A0A1R3V998</accession>
<dbReference type="EMBL" id="FTPD01000022">
    <property type="protein sequence ID" value="SIT56466.1"/>
    <property type="molecule type" value="Genomic_DNA"/>
</dbReference>
<dbReference type="STRING" id="1631249.BQ8794_290076"/>
<feature type="transmembrane region" description="Helical" evidence="1">
    <location>
        <begin position="62"/>
        <end position="84"/>
    </location>
</feature>
<dbReference type="AlphaFoldDB" id="A0A1R3V998"/>
<sequence>MPQPSLPGGPRSAAAFALGECGTFLSSAVHRVASKSPTVAIMTDTSSPLAVSPVVSPRDERVGFLLIFLSALMWSFGGAIARFIDAGDSWTVVFWRSVWAAAFLICFMVWRDGWHGTIRLFRGMGLPGLAVAFCFATASTSFVVALAYTTVANILLMQAGVPLLAALFAWVLFRERVALATWVAIAAVIAGVAIMVSESLDGAVSPIGDGLALLIAVMFSIATVITRRFAHVRMTPATCLGTMIAAAFAASQASQFGVSSSDMGFLFAFGVVNLGLGLAFFATGARLVPAAVAALLGTFEPILGPIWVWLIHSEVPSGRTILGGTVVVTALLVHIGLEFKRQARPVRPGVTGMPSPN</sequence>
<keyword evidence="4" id="KW-1185">Reference proteome</keyword>
<dbReference type="SUPFAM" id="SSF103481">
    <property type="entry name" value="Multidrug resistance efflux transporter EmrE"/>
    <property type="match status" value="2"/>
</dbReference>
<feature type="domain" description="EamA" evidence="2">
    <location>
        <begin position="207"/>
        <end position="333"/>
    </location>
</feature>
<gene>
    <name evidence="3" type="ORF">BQ8794_290076</name>
</gene>
<keyword evidence="1" id="KW-0812">Transmembrane</keyword>
<feature type="transmembrane region" description="Helical" evidence="1">
    <location>
        <begin position="317"/>
        <end position="337"/>
    </location>
</feature>
<feature type="transmembrane region" description="Helical" evidence="1">
    <location>
        <begin position="179"/>
        <end position="197"/>
    </location>
</feature>
<organism evidence="3 4">
    <name type="scientific">Mesorhizobium prunaredense</name>
    <dbReference type="NCBI Taxonomy" id="1631249"/>
    <lineage>
        <taxon>Bacteria</taxon>
        <taxon>Pseudomonadati</taxon>
        <taxon>Pseudomonadota</taxon>
        <taxon>Alphaproteobacteria</taxon>
        <taxon>Hyphomicrobiales</taxon>
        <taxon>Phyllobacteriaceae</taxon>
        <taxon>Mesorhizobium</taxon>
    </lineage>
</organism>
<dbReference type="PANTHER" id="PTHR22911">
    <property type="entry name" value="ACYL-MALONYL CONDENSING ENZYME-RELATED"/>
    <property type="match status" value="1"/>
</dbReference>
<dbReference type="InterPro" id="IPR000620">
    <property type="entry name" value="EamA_dom"/>
</dbReference>
<dbReference type="InterPro" id="IPR037185">
    <property type="entry name" value="EmrE-like"/>
</dbReference>
<name>A0A1R3V998_9HYPH</name>
<protein>
    <recommendedName>
        <fullName evidence="2">EamA domain-containing protein</fullName>
    </recommendedName>
</protein>
<evidence type="ECO:0000313" key="3">
    <source>
        <dbReference type="EMBL" id="SIT56466.1"/>
    </source>
</evidence>
<feature type="transmembrane region" description="Helical" evidence="1">
    <location>
        <begin position="90"/>
        <end position="110"/>
    </location>
</feature>
<feature type="transmembrane region" description="Helical" evidence="1">
    <location>
        <begin position="154"/>
        <end position="172"/>
    </location>
</feature>
<keyword evidence="1" id="KW-1133">Transmembrane helix</keyword>
<dbReference type="Pfam" id="PF00892">
    <property type="entry name" value="EamA"/>
    <property type="match status" value="2"/>
</dbReference>
<evidence type="ECO:0000256" key="1">
    <source>
        <dbReference type="SAM" id="Phobius"/>
    </source>
</evidence>
<feature type="transmembrane region" description="Helical" evidence="1">
    <location>
        <begin position="290"/>
        <end position="311"/>
    </location>
</feature>
<reference evidence="4" key="1">
    <citation type="submission" date="2017-01" db="EMBL/GenBank/DDBJ databases">
        <authorList>
            <person name="Brunel B."/>
        </authorList>
    </citation>
    <scope>NUCLEOTIDE SEQUENCE [LARGE SCALE GENOMIC DNA]</scope>
</reference>
<feature type="transmembrane region" description="Helical" evidence="1">
    <location>
        <begin position="203"/>
        <end position="225"/>
    </location>
</feature>
<feature type="transmembrane region" description="Helical" evidence="1">
    <location>
        <begin position="237"/>
        <end position="258"/>
    </location>
</feature>